<dbReference type="AlphaFoldDB" id="A0A2M7TX44"/>
<dbReference type="InterPro" id="IPR036286">
    <property type="entry name" value="LexA/Signal_pep-like_sf"/>
</dbReference>
<comment type="caution">
    <text evidence="7">The sequence shown here is derived from an EMBL/GenBank/DDBJ whole genome shotgun (WGS) entry which is preliminary data.</text>
</comment>
<keyword evidence="4 5" id="KW-0378">Hydrolase</keyword>
<gene>
    <name evidence="7" type="primary">lepB</name>
    <name evidence="7" type="ORF">COY16_04625</name>
</gene>
<dbReference type="PANTHER" id="PTHR43390:SF1">
    <property type="entry name" value="CHLOROPLAST PROCESSING PEPTIDASE"/>
    <property type="match status" value="1"/>
</dbReference>
<organism evidence="7 8">
    <name type="scientific">Candidatus Roizmanbacteria bacterium CG_4_10_14_0_2_um_filter_39_13</name>
    <dbReference type="NCBI Taxonomy" id="1974825"/>
    <lineage>
        <taxon>Bacteria</taxon>
        <taxon>Candidatus Roizmaniibacteriota</taxon>
    </lineage>
</organism>
<dbReference type="Gene3D" id="2.10.109.10">
    <property type="entry name" value="Umud Fragment, subunit A"/>
    <property type="match status" value="1"/>
</dbReference>
<feature type="non-terminal residue" evidence="7">
    <location>
        <position position="1"/>
    </location>
</feature>
<dbReference type="GO" id="GO:0009003">
    <property type="term" value="F:signal peptidase activity"/>
    <property type="evidence" value="ECO:0007669"/>
    <property type="project" value="UniProtKB-EC"/>
</dbReference>
<accession>A0A2M7TX44</accession>
<evidence type="ECO:0000256" key="1">
    <source>
        <dbReference type="ARBA" id="ARBA00000677"/>
    </source>
</evidence>
<sequence>KIRQPRRGDVVVFHSPKNHDIEFIKRVIGLSGDTILIENNEIYINGVLIPEKYISAKTTLVPGSFAQEGVPIQVPNGQIFVMGDNRPRSSDSREFGTIPKDLIVGQVFYRYFPANKIGPINNPYDDRGNLRAYSLLILGARS</sequence>
<evidence type="ECO:0000256" key="2">
    <source>
        <dbReference type="ARBA" id="ARBA00009370"/>
    </source>
</evidence>
<dbReference type="Pfam" id="PF10502">
    <property type="entry name" value="Peptidase_S26"/>
    <property type="match status" value="1"/>
</dbReference>
<reference evidence="8" key="1">
    <citation type="submission" date="2017-09" db="EMBL/GenBank/DDBJ databases">
        <title>Depth-based differentiation of microbial function through sediment-hosted aquifers and enrichment of novel symbionts in the deep terrestrial subsurface.</title>
        <authorList>
            <person name="Probst A.J."/>
            <person name="Ladd B."/>
            <person name="Jarett J.K."/>
            <person name="Geller-Mcgrath D.E."/>
            <person name="Sieber C.M.K."/>
            <person name="Emerson J.B."/>
            <person name="Anantharaman K."/>
            <person name="Thomas B.C."/>
            <person name="Malmstrom R."/>
            <person name="Stieglmeier M."/>
            <person name="Klingl A."/>
            <person name="Woyke T."/>
            <person name="Ryan C.M."/>
            <person name="Banfield J.F."/>
        </authorList>
    </citation>
    <scope>NUCLEOTIDE SEQUENCE [LARGE SCALE GENOMIC DNA]</scope>
</reference>
<dbReference type="PRINTS" id="PR00727">
    <property type="entry name" value="LEADERPTASE"/>
</dbReference>
<dbReference type="NCBIfam" id="TIGR02227">
    <property type="entry name" value="sigpep_I_bact"/>
    <property type="match status" value="1"/>
</dbReference>
<comment type="similarity">
    <text evidence="2 5">Belongs to the peptidase S26 family.</text>
</comment>
<feature type="domain" description="Peptidase S26" evidence="6">
    <location>
        <begin position="2"/>
        <end position="112"/>
    </location>
</feature>
<dbReference type="InterPro" id="IPR019758">
    <property type="entry name" value="Pept_S26A_signal_pept_1_CS"/>
</dbReference>
<dbReference type="EMBL" id="PFOB01000058">
    <property type="protein sequence ID" value="PIZ62345.1"/>
    <property type="molecule type" value="Genomic_DNA"/>
</dbReference>
<dbReference type="GO" id="GO:0016020">
    <property type="term" value="C:membrane"/>
    <property type="evidence" value="ECO:0007669"/>
    <property type="project" value="UniProtKB-SubCell"/>
</dbReference>
<dbReference type="InterPro" id="IPR019533">
    <property type="entry name" value="Peptidase_S26"/>
</dbReference>
<comment type="subcellular location">
    <subcellularLocation>
        <location evidence="5">Membrane</location>
        <topology evidence="5">Single-pass type II membrane protein</topology>
    </subcellularLocation>
</comment>
<dbReference type="PANTHER" id="PTHR43390">
    <property type="entry name" value="SIGNAL PEPTIDASE I"/>
    <property type="match status" value="1"/>
</dbReference>
<dbReference type="Proteomes" id="UP000228503">
    <property type="component" value="Unassembled WGS sequence"/>
</dbReference>
<name>A0A2M7TX44_9BACT</name>
<dbReference type="SUPFAM" id="SSF51306">
    <property type="entry name" value="LexA/Signal peptidase"/>
    <property type="match status" value="1"/>
</dbReference>
<evidence type="ECO:0000256" key="5">
    <source>
        <dbReference type="RuleBase" id="RU362042"/>
    </source>
</evidence>
<evidence type="ECO:0000259" key="6">
    <source>
        <dbReference type="Pfam" id="PF10502"/>
    </source>
</evidence>
<keyword evidence="5" id="KW-0645">Protease</keyword>
<dbReference type="GO" id="GO:0004252">
    <property type="term" value="F:serine-type endopeptidase activity"/>
    <property type="evidence" value="ECO:0007669"/>
    <property type="project" value="InterPro"/>
</dbReference>
<dbReference type="GO" id="GO:0006465">
    <property type="term" value="P:signal peptide processing"/>
    <property type="evidence" value="ECO:0007669"/>
    <property type="project" value="InterPro"/>
</dbReference>
<dbReference type="CDD" id="cd06530">
    <property type="entry name" value="S26_SPase_I"/>
    <property type="match status" value="1"/>
</dbReference>
<dbReference type="EC" id="3.4.21.89" evidence="3 5"/>
<evidence type="ECO:0000313" key="7">
    <source>
        <dbReference type="EMBL" id="PIZ62345.1"/>
    </source>
</evidence>
<evidence type="ECO:0000256" key="3">
    <source>
        <dbReference type="ARBA" id="ARBA00013208"/>
    </source>
</evidence>
<comment type="catalytic activity">
    <reaction evidence="1 5">
        <text>Cleavage of hydrophobic, N-terminal signal or leader sequences from secreted and periplasmic proteins.</text>
        <dbReference type="EC" id="3.4.21.89"/>
    </reaction>
</comment>
<evidence type="ECO:0000313" key="8">
    <source>
        <dbReference type="Proteomes" id="UP000228503"/>
    </source>
</evidence>
<evidence type="ECO:0000256" key="4">
    <source>
        <dbReference type="ARBA" id="ARBA00022801"/>
    </source>
</evidence>
<protein>
    <recommendedName>
        <fullName evidence="3 5">Signal peptidase I</fullName>
        <ecNumber evidence="3 5">3.4.21.89</ecNumber>
    </recommendedName>
</protein>
<dbReference type="InterPro" id="IPR000223">
    <property type="entry name" value="Pept_S26A_signal_pept_1"/>
</dbReference>
<proteinExistence type="inferred from homology"/>
<dbReference type="PROSITE" id="PS00761">
    <property type="entry name" value="SPASE_I_3"/>
    <property type="match status" value="1"/>
</dbReference>